<gene>
    <name evidence="3" type="ORF">PXEA_LOCUS15174</name>
</gene>
<dbReference type="EMBL" id="CAAALY010052850">
    <property type="protein sequence ID" value="VEL21734.1"/>
    <property type="molecule type" value="Genomic_DNA"/>
</dbReference>
<evidence type="ECO:0000256" key="2">
    <source>
        <dbReference type="SAM" id="MobiDB-lite"/>
    </source>
</evidence>
<feature type="compositionally biased region" description="Basic and acidic residues" evidence="2">
    <location>
        <begin position="262"/>
        <end position="277"/>
    </location>
</feature>
<comment type="cofactor">
    <cofactor evidence="1">
        <name>Zn(2+)</name>
        <dbReference type="ChEBI" id="CHEBI:29105"/>
    </cofactor>
</comment>
<evidence type="ECO:0000313" key="4">
    <source>
        <dbReference type="Proteomes" id="UP000784294"/>
    </source>
</evidence>
<feature type="region of interest" description="Disordered" evidence="2">
    <location>
        <begin position="256"/>
        <end position="278"/>
    </location>
</feature>
<dbReference type="OrthoDB" id="10253041at2759"/>
<comment type="caution">
    <text evidence="3">The sequence shown here is derived from an EMBL/GenBank/DDBJ whole genome shotgun (WGS) entry which is preliminary data.</text>
</comment>
<protein>
    <submittedName>
        <fullName evidence="3">Uncharacterized protein</fullName>
    </submittedName>
</protein>
<dbReference type="AlphaFoldDB" id="A0A3S5BWJ8"/>
<sequence>MGQPNGSTPSAVNPGLCSNVVLPTSTSLPKSKQIIGTGPDISATCDPASDASAFGNIKNGTNVSGTVRNPVSGSGSVSAARSYYTATFRISFMHHGDICYMAYHYPYTYTSLMVDIARWQARLAATPYSENESEKHHITDQLAHHQPKQQNESKCCFEDSFFSVQTLATSLLGNLVPVMTITADQPPNAIEVSDSKDTLSNEAMDEERLFPVCSQVSQNVDNVSNWTTTNAAPVDKQLNEPILGFSRGKIDKQNDLSSYNEESMRKGESENKEDKIGSDGSSLKYLCDDLNVADDELIQVDKEWNSLMPSLRNIEYISYLKSGLMDKSCKDLPCLLIKRAILRSLIQAGDLCQVLSDE</sequence>
<keyword evidence="4" id="KW-1185">Reference proteome</keyword>
<organism evidence="3 4">
    <name type="scientific">Protopolystoma xenopodis</name>
    <dbReference type="NCBI Taxonomy" id="117903"/>
    <lineage>
        <taxon>Eukaryota</taxon>
        <taxon>Metazoa</taxon>
        <taxon>Spiralia</taxon>
        <taxon>Lophotrochozoa</taxon>
        <taxon>Platyhelminthes</taxon>
        <taxon>Monogenea</taxon>
        <taxon>Polyopisthocotylea</taxon>
        <taxon>Polystomatidea</taxon>
        <taxon>Polystomatidae</taxon>
        <taxon>Protopolystoma</taxon>
    </lineage>
</organism>
<accession>A0A3S5BWJ8</accession>
<dbReference type="PANTHER" id="PTHR12756">
    <property type="entry name" value="CYTOSOLIC CARBOXYPEPTIDASE"/>
    <property type="match status" value="1"/>
</dbReference>
<dbReference type="InterPro" id="IPR050821">
    <property type="entry name" value="Cytosolic_carboxypeptidase"/>
</dbReference>
<proteinExistence type="predicted"/>
<dbReference type="Proteomes" id="UP000784294">
    <property type="component" value="Unassembled WGS sequence"/>
</dbReference>
<evidence type="ECO:0000256" key="1">
    <source>
        <dbReference type="ARBA" id="ARBA00001947"/>
    </source>
</evidence>
<reference evidence="3" key="1">
    <citation type="submission" date="2018-11" db="EMBL/GenBank/DDBJ databases">
        <authorList>
            <consortium name="Pathogen Informatics"/>
        </authorList>
    </citation>
    <scope>NUCLEOTIDE SEQUENCE</scope>
</reference>
<name>A0A3S5BWJ8_9PLAT</name>
<evidence type="ECO:0000313" key="3">
    <source>
        <dbReference type="EMBL" id="VEL21734.1"/>
    </source>
</evidence>
<dbReference type="PANTHER" id="PTHR12756:SF11">
    <property type="entry name" value="CYTOSOLIC CARBOXYPEPTIDASE 1"/>
    <property type="match status" value="1"/>
</dbReference>